<dbReference type="EMBL" id="HBUF01580231">
    <property type="protein sequence ID" value="CAG6769965.1"/>
    <property type="molecule type" value="Transcribed_RNA"/>
</dbReference>
<sequence>MRGKTHRKKCSEVLSFDNLGRVTVCIFDTLQLGKDRLGQLQLDLLLVFTQSRKPESLERKRRRMDRLPLSVARCLKHGLHVGPRLIAEGDRVVLERILGELLARHGRPGVKGFHRGLWIFRLETRVFLILESSSRGRQLRPSSSSRIVTERHVVRMGRPKRLVSTIRSNGTSHDRSERRPWTAGKRCFKGGRSFGQRVHQLLHCERGQFTPGKVVGGNFPFGFVRLIGVHRVILVLLTAAIAARTLILLAGNLIGFLFFGELFGQQCLQSILTGVLLRLRLGETFARMMFIVHLKMHSVDARLVAGHLVYLVHNVREHLVQHHNGGLRFHHLLDAGIQPQPTQLGIGLSRLPSGFAYFSTTNLRWWRGQSVVDNNGLHVFIRLLWLCALLLSNYTKPLFDGSVLRSSCLSRVHFRQEI</sequence>
<evidence type="ECO:0000313" key="2">
    <source>
        <dbReference type="EMBL" id="CAG6769944.1"/>
    </source>
</evidence>
<keyword evidence="1" id="KW-0472">Membrane</keyword>
<proteinExistence type="predicted"/>
<dbReference type="EMBL" id="HBUF01580227">
    <property type="protein sequence ID" value="CAG6769944.1"/>
    <property type="molecule type" value="Transcribed_RNA"/>
</dbReference>
<protein>
    <submittedName>
        <fullName evidence="2">Uncharacterized protein</fullName>
    </submittedName>
</protein>
<feature type="transmembrane region" description="Helical" evidence="1">
    <location>
        <begin position="232"/>
        <end position="257"/>
    </location>
</feature>
<dbReference type="AlphaFoldDB" id="A0A8D9ARH0"/>
<organism evidence="2">
    <name type="scientific">Cacopsylla melanoneura</name>
    <dbReference type="NCBI Taxonomy" id="428564"/>
    <lineage>
        <taxon>Eukaryota</taxon>
        <taxon>Metazoa</taxon>
        <taxon>Ecdysozoa</taxon>
        <taxon>Arthropoda</taxon>
        <taxon>Hexapoda</taxon>
        <taxon>Insecta</taxon>
        <taxon>Pterygota</taxon>
        <taxon>Neoptera</taxon>
        <taxon>Paraneoptera</taxon>
        <taxon>Hemiptera</taxon>
        <taxon>Sternorrhyncha</taxon>
        <taxon>Psylloidea</taxon>
        <taxon>Psyllidae</taxon>
        <taxon>Psyllinae</taxon>
        <taxon>Cacopsylla</taxon>
    </lineage>
</organism>
<accession>A0A8D9ARH0</accession>
<keyword evidence="1" id="KW-0812">Transmembrane</keyword>
<reference evidence="2" key="1">
    <citation type="submission" date="2021-05" db="EMBL/GenBank/DDBJ databases">
        <authorList>
            <person name="Alioto T."/>
            <person name="Alioto T."/>
            <person name="Gomez Garrido J."/>
        </authorList>
    </citation>
    <scope>NUCLEOTIDE SEQUENCE</scope>
</reference>
<name>A0A8D9ARH0_9HEMI</name>
<keyword evidence="1" id="KW-1133">Transmembrane helix</keyword>
<evidence type="ECO:0000256" key="1">
    <source>
        <dbReference type="SAM" id="Phobius"/>
    </source>
</evidence>